<protein>
    <submittedName>
        <fullName evidence="3">CIA30 family protein</fullName>
    </submittedName>
</protein>
<name>A0A6P0U6U0_9FLAO</name>
<dbReference type="PANTHER" id="PTHR13194">
    <property type="entry name" value="COMPLEX I INTERMEDIATE-ASSOCIATED PROTEIN 30"/>
    <property type="match status" value="1"/>
</dbReference>
<evidence type="ECO:0000313" key="3">
    <source>
        <dbReference type="EMBL" id="NER08991.1"/>
    </source>
</evidence>
<dbReference type="Gene3D" id="2.60.120.430">
    <property type="entry name" value="Galactose-binding lectin"/>
    <property type="match status" value="1"/>
</dbReference>
<comment type="similarity">
    <text evidence="1">Belongs to the CIA30 family.</text>
</comment>
<keyword evidence="4" id="KW-1185">Reference proteome</keyword>
<dbReference type="RefSeq" id="WP_163691079.1">
    <property type="nucleotide sequence ID" value="NZ_FXTW01000001.1"/>
</dbReference>
<dbReference type="SUPFAM" id="SSF49785">
    <property type="entry name" value="Galactose-binding domain-like"/>
    <property type="match status" value="1"/>
</dbReference>
<dbReference type="InterPro" id="IPR039131">
    <property type="entry name" value="NDUFAF1"/>
</dbReference>
<accession>A0A6P0U6U0</accession>
<reference evidence="3 4" key="1">
    <citation type="submission" date="2020-01" db="EMBL/GenBank/DDBJ databases">
        <title>Muriicola jejuensis KCTC 22299.</title>
        <authorList>
            <person name="Wang G."/>
        </authorList>
    </citation>
    <scope>NUCLEOTIDE SEQUENCE [LARGE SCALE GENOMIC DNA]</scope>
    <source>
        <strain evidence="3 4">KCTC 22299</strain>
    </source>
</reference>
<dbReference type="Proteomes" id="UP000468443">
    <property type="component" value="Unassembled WGS sequence"/>
</dbReference>
<feature type="domain" description="NADH:ubiquinone oxidoreductase intermediate-associated protein 30" evidence="2">
    <location>
        <begin position="9"/>
        <end position="159"/>
    </location>
</feature>
<sequence>MSQVTLTLFQFSEQASLNTWRIINDGVMGGLSEGRITLSETGHGVFTGFVSLENNGGFTMAQHAFSPKDVTDYSSLEIRLKGDGKKYQIRVKSSSSQSYNYSHTINTTGDWQTISIPFSEFLPQFRGRRLDKPAYPGKTLGEVAILIGNKKPEEFRVEIDKISLK</sequence>
<proteinExistence type="inferred from homology"/>
<evidence type="ECO:0000259" key="2">
    <source>
        <dbReference type="Pfam" id="PF08547"/>
    </source>
</evidence>
<dbReference type="AlphaFoldDB" id="A0A6P0U6U0"/>
<evidence type="ECO:0000256" key="1">
    <source>
        <dbReference type="ARBA" id="ARBA00007884"/>
    </source>
</evidence>
<comment type="caution">
    <text evidence="3">The sequence shown here is derived from an EMBL/GenBank/DDBJ whole genome shotgun (WGS) entry which is preliminary data.</text>
</comment>
<organism evidence="3 4">
    <name type="scientific">Muriicola jejuensis</name>
    <dbReference type="NCBI Taxonomy" id="504488"/>
    <lineage>
        <taxon>Bacteria</taxon>
        <taxon>Pseudomonadati</taxon>
        <taxon>Bacteroidota</taxon>
        <taxon>Flavobacteriia</taxon>
        <taxon>Flavobacteriales</taxon>
        <taxon>Flavobacteriaceae</taxon>
        <taxon>Muriicola</taxon>
    </lineage>
</organism>
<gene>
    <name evidence="3" type="ORF">GWK09_00540</name>
</gene>
<dbReference type="PANTHER" id="PTHR13194:SF19">
    <property type="entry name" value="NAD(P)-BINDING ROSSMANN-FOLD SUPERFAMILY PROTEIN"/>
    <property type="match status" value="1"/>
</dbReference>
<dbReference type="Pfam" id="PF08547">
    <property type="entry name" value="CIA30"/>
    <property type="match status" value="1"/>
</dbReference>
<evidence type="ECO:0000313" key="4">
    <source>
        <dbReference type="Proteomes" id="UP000468443"/>
    </source>
</evidence>
<dbReference type="InterPro" id="IPR008979">
    <property type="entry name" value="Galactose-bd-like_sf"/>
</dbReference>
<dbReference type="EMBL" id="JAABOP010000001">
    <property type="protein sequence ID" value="NER08991.1"/>
    <property type="molecule type" value="Genomic_DNA"/>
</dbReference>
<dbReference type="InterPro" id="IPR013857">
    <property type="entry name" value="NADH-UbQ_OxRdtase-assoc_prot30"/>
</dbReference>